<dbReference type="InterPro" id="IPR001965">
    <property type="entry name" value="Znf_PHD"/>
</dbReference>
<evidence type="ECO:0000259" key="7">
    <source>
        <dbReference type="PROSITE" id="PS50016"/>
    </source>
</evidence>
<dbReference type="SMART" id="SM00396">
    <property type="entry name" value="ZnF_UBR1"/>
    <property type="match status" value="1"/>
</dbReference>
<evidence type="ECO:0000259" key="8">
    <source>
        <dbReference type="PROSITE" id="PS51157"/>
    </source>
</evidence>
<dbReference type="GO" id="GO:0005737">
    <property type="term" value="C:cytoplasm"/>
    <property type="evidence" value="ECO:0007669"/>
    <property type="project" value="TreeGrafter"/>
</dbReference>
<gene>
    <name evidence="9" type="ORF">K457DRAFT_150870</name>
</gene>
<evidence type="ECO:0000313" key="10">
    <source>
        <dbReference type="Proteomes" id="UP000078512"/>
    </source>
</evidence>
<dbReference type="InterPro" id="IPR019786">
    <property type="entry name" value="Zinc_finger_PHD-type_CS"/>
</dbReference>
<dbReference type="PROSITE" id="PS51157">
    <property type="entry name" value="ZF_UBR"/>
    <property type="match status" value="1"/>
</dbReference>
<dbReference type="PANTHER" id="PTHR13513:SF9">
    <property type="entry name" value="E3 UBIQUITIN-PROTEIN LIGASE UBR7-RELATED"/>
    <property type="match status" value="1"/>
</dbReference>
<dbReference type="SMART" id="SM00249">
    <property type="entry name" value="PHD"/>
    <property type="match status" value="1"/>
</dbReference>
<evidence type="ECO:0000256" key="3">
    <source>
        <dbReference type="ARBA" id="ARBA00022833"/>
    </source>
</evidence>
<dbReference type="Proteomes" id="UP000078512">
    <property type="component" value="Unassembled WGS sequence"/>
</dbReference>
<dbReference type="InterPro" id="IPR047506">
    <property type="entry name" value="UBR7-like_UBR-box"/>
</dbReference>
<keyword evidence="2 4" id="KW-0863">Zinc-finger</keyword>
<dbReference type="InterPro" id="IPR040204">
    <property type="entry name" value="UBR7"/>
</dbReference>
<dbReference type="GO" id="GO:0008270">
    <property type="term" value="F:zinc ion binding"/>
    <property type="evidence" value="ECO:0007669"/>
    <property type="project" value="UniProtKB-KW"/>
</dbReference>
<evidence type="ECO:0000256" key="1">
    <source>
        <dbReference type="ARBA" id="ARBA00022723"/>
    </source>
</evidence>
<reference evidence="9 10" key="1">
    <citation type="submission" date="2016-05" db="EMBL/GenBank/DDBJ databases">
        <title>Genome sequencing reveals origins of a unique bacterial endosymbiosis in the earliest lineages of terrestrial Fungi.</title>
        <authorList>
            <consortium name="DOE Joint Genome Institute"/>
            <person name="Uehling J."/>
            <person name="Gryganskyi A."/>
            <person name="Hameed K."/>
            <person name="Tschaplinski T."/>
            <person name="Misztal P."/>
            <person name="Wu S."/>
            <person name="Desiro A."/>
            <person name="Vande Pol N."/>
            <person name="Du Z.-Y."/>
            <person name="Zienkiewicz A."/>
            <person name="Zienkiewicz K."/>
            <person name="Morin E."/>
            <person name="Tisserant E."/>
            <person name="Splivallo R."/>
            <person name="Hainaut M."/>
            <person name="Henrissat B."/>
            <person name="Ohm R."/>
            <person name="Kuo A."/>
            <person name="Yan J."/>
            <person name="Lipzen A."/>
            <person name="Nolan M."/>
            <person name="Labutti K."/>
            <person name="Barry K."/>
            <person name="Goldstein A."/>
            <person name="Labbe J."/>
            <person name="Schadt C."/>
            <person name="Tuskan G."/>
            <person name="Grigoriev I."/>
            <person name="Martin F."/>
            <person name="Vilgalys R."/>
            <person name="Bonito G."/>
        </authorList>
    </citation>
    <scope>NUCLEOTIDE SEQUENCE [LARGE SCALE GENOMIC DNA]</scope>
    <source>
        <strain evidence="9 10">AG-77</strain>
    </source>
</reference>
<protein>
    <submittedName>
        <fullName evidence="9">Zf-UBR-domain-containing protein</fullName>
    </submittedName>
</protein>
<name>A0A197KHT9_9FUNG</name>
<feature type="compositionally biased region" description="Basic and acidic residues" evidence="6">
    <location>
        <begin position="278"/>
        <end position="289"/>
    </location>
</feature>
<keyword evidence="1" id="KW-0479">Metal-binding</keyword>
<dbReference type="CDD" id="cd15542">
    <property type="entry name" value="PHD_UBR7"/>
    <property type="match status" value="1"/>
</dbReference>
<dbReference type="OrthoDB" id="5795902at2759"/>
<feature type="compositionally biased region" description="Basic and acidic residues" evidence="6">
    <location>
        <begin position="296"/>
        <end position="308"/>
    </location>
</feature>
<dbReference type="PROSITE" id="PS50016">
    <property type="entry name" value="ZF_PHD_2"/>
    <property type="match status" value="1"/>
</dbReference>
<evidence type="ECO:0000313" key="9">
    <source>
        <dbReference type="EMBL" id="OAQ36708.1"/>
    </source>
</evidence>
<proteinExistence type="predicted"/>
<dbReference type="PANTHER" id="PTHR13513">
    <property type="entry name" value="E3 UBIQUITIN-PROTEIN LIGASE UBR7"/>
    <property type="match status" value="1"/>
</dbReference>
<dbReference type="InterPro" id="IPR019787">
    <property type="entry name" value="Znf_PHD-finger"/>
</dbReference>
<dbReference type="Pfam" id="PF02207">
    <property type="entry name" value="zf-UBR"/>
    <property type="match status" value="1"/>
</dbReference>
<dbReference type="STRING" id="1314771.A0A197KHT9"/>
<sequence>MAEQETITVSEYIAEQERLEQEARELFPKKFDMCSNSAGYVRQTVYSCLTCNPNPSEEAGFCYSCSISCHGDHNLVELFTKRAFRCDCGTKKFKNVKCTLDTKPAGAVNELNQYNHNFLGRFCWCDVQYDPHKEENTMLQCVICEDWFHDNCIGITPHGDDFDDFICRTCTRDHPFIKRYVHHPSFMIGLSEKGGGPKSVAMVDSSKAPGNSKVTLIKEGVKTESSNSLVDVVSTEEDKTTVTMTTATTSTSVTDSTMITESSTTTVVATTDSVAESQEEKLAQGKRSLESTTNRNSDETEDSNKRIKLDAETKFDSAICKLDQQPTDPYPDQEVNLFATEGWRDLLCQCTSCMTMYTEEGVASFILGEEAVYEAEDDDEAESSTLESGMKKLGEMDRVQMMDGMIAYNRMRDEVRAFLEPYSQQGKVVTESDIHAFFAAKMEQRKNNF</sequence>
<feature type="domain" description="UBR-type" evidence="8">
    <location>
        <begin position="32"/>
        <end position="103"/>
    </location>
</feature>
<dbReference type="Gene3D" id="2.60.120.650">
    <property type="entry name" value="Cupin"/>
    <property type="match status" value="1"/>
</dbReference>
<dbReference type="SUPFAM" id="SSF57903">
    <property type="entry name" value="FYVE/PHD zinc finger"/>
    <property type="match status" value="1"/>
</dbReference>
<evidence type="ECO:0000256" key="5">
    <source>
        <dbReference type="PROSITE-ProRule" id="PRU00508"/>
    </source>
</evidence>
<evidence type="ECO:0000256" key="4">
    <source>
        <dbReference type="PROSITE-ProRule" id="PRU00146"/>
    </source>
</evidence>
<keyword evidence="10" id="KW-1185">Reference proteome</keyword>
<dbReference type="InterPro" id="IPR011011">
    <property type="entry name" value="Znf_FYVE_PHD"/>
</dbReference>
<feature type="zinc finger region" description="UBR-type" evidence="5">
    <location>
        <begin position="32"/>
        <end position="103"/>
    </location>
</feature>
<dbReference type="AlphaFoldDB" id="A0A197KHT9"/>
<dbReference type="PROSITE" id="PS01359">
    <property type="entry name" value="ZF_PHD_1"/>
    <property type="match status" value="1"/>
</dbReference>
<feature type="compositionally biased region" description="Low complexity" evidence="6">
    <location>
        <begin position="264"/>
        <end position="276"/>
    </location>
</feature>
<accession>A0A197KHT9</accession>
<dbReference type="InterPro" id="IPR003126">
    <property type="entry name" value="Znf_UBR"/>
</dbReference>
<dbReference type="EMBL" id="KV442011">
    <property type="protein sequence ID" value="OAQ36708.1"/>
    <property type="molecule type" value="Genomic_DNA"/>
</dbReference>
<evidence type="ECO:0000256" key="2">
    <source>
        <dbReference type="ARBA" id="ARBA00022771"/>
    </source>
</evidence>
<evidence type="ECO:0000256" key="6">
    <source>
        <dbReference type="SAM" id="MobiDB-lite"/>
    </source>
</evidence>
<keyword evidence="3" id="KW-0862">Zinc</keyword>
<feature type="domain" description="PHD-type" evidence="7">
    <location>
        <begin position="120"/>
        <end position="173"/>
    </location>
</feature>
<dbReference type="GO" id="GO:0061630">
    <property type="term" value="F:ubiquitin protein ligase activity"/>
    <property type="evidence" value="ECO:0007669"/>
    <property type="project" value="InterPro"/>
</dbReference>
<dbReference type="CDD" id="cd19677">
    <property type="entry name" value="UBR-box_UBR7"/>
    <property type="match status" value="1"/>
</dbReference>
<feature type="region of interest" description="Disordered" evidence="6">
    <location>
        <begin position="264"/>
        <end position="308"/>
    </location>
</feature>
<organism evidence="9 10">
    <name type="scientific">Linnemannia elongata AG-77</name>
    <dbReference type="NCBI Taxonomy" id="1314771"/>
    <lineage>
        <taxon>Eukaryota</taxon>
        <taxon>Fungi</taxon>
        <taxon>Fungi incertae sedis</taxon>
        <taxon>Mucoromycota</taxon>
        <taxon>Mortierellomycotina</taxon>
        <taxon>Mortierellomycetes</taxon>
        <taxon>Mortierellales</taxon>
        <taxon>Mortierellaceae</taxon>
        <taxon>Linnemannia</taxon>
    </lineage>
</organism>